<proteinExistence type="predicted"/>
<accession>A0A165Z7X3</accession>
<dbReference type="PANTHER" id="PTHR33096">
    <property type="entry name" value="CXC2 DOMAIN-CONTAINING PROTEIN"/>
    <property type="match status" value="1"/>
</dbReference>
<feature type="region of interest" description="Disordered" evidence="1">
    <location>
        <begin position="807"/>
        <end position="839"/>
    </location>
</feature>
<evidence type="ECO:0000313" key="2">
    <source>
        <dbReference type="EMBL" id="KZP10311.1"/>
    </source>
</evidence>
<dbReference type="Pfam" id="PF18758">
    <property type="entry name" value="KDZ"/>
    <property type="match status" value="1"/>
</dbReference>
<dbReference type="OrthoDB" id="2505969at2759"/>
<protein>
    <recommendedName>
        <fullName evidence="3">CxC1-like cysteine cluster associated with KDZ transposases domain-containing protein</fullName>
    </recommendedName>
</protein>
<feature type="compositionally biased region" description="Acidic residues" evidence="1">
    <location>
        <begin position="816"/>
        <end position="834"/>
    </location>
</feature>
<organism evidence="2">
    <name type="scientific">Athelia psychrophila</name>
    <dbReference type="NCBI Taxonomy" id="1759441"/>
    <lineage>
        <taxon>Eukaryota</taxon>
        <taxon>Fungi</taxon>
        <taxon>Dikarya</taxon>
        <taxon>Basidiomycota</taxon>
        <taxon>Agaricomycotina</taxon>
        <taxon>Agaricomycetes</taxon>
        <taxon>Agaricomycetidae</taxon>
        <taxon>Atheliales</taxon>
        <taxon>Atheliaceae</taxon>
        <taxon>Athelia</taxon>
    </lineage>
</organism>
<reference evidence="2" key="1">
    <citation type="journal article" date="2016" name="Mol. Biol. Evol.">
        <title>Comparative Genomics of Early-Diverging Mushroom-Forming Fungi Provides Insights into the Origins of Lignocellulose Decay Capabilities.</title>
        <authorList>
            <person name="Nagy L.G."/>
            <person name="Riley R."/>
            <person name="Tritt A."/>
            <person name="Adam C."/>
            <person name="Daum C."/>
            <person name="Floudas D."/>
            <person name="Sun H."/>
            <person name="Yadav J.S."/>
            <person name="Pangilinan J."/>
            <person name="Larsson K.H."/>
            <person name="Matsuura K."/>
            <person name="Barry K."/>
            <person name="Labutti K."/>
            <person name="Kuo R."/>
            <person name="Ohm R.A."/>
            <person name="Bhattacharya S.S."/>
            <person name="Shirouzu T."/>
            <person name="Yoshinaga Y."/>
            <person name="Martin F.M."/>
            <person name="Grigoriev I.V."/>
            <person name="Hibbett D.S."/>
        </authorList>
    </citation>
    <scope>NUCLEOTIDE SEQUENCE [LARGE SCALE GENOMIC DNA]</scope>
    <source>
        <strain evidence="2">CBS 109695</strain>
    </source>
</reference>
<name>A0A165Z7X3_9AGAM</name>
<evidence type="ECO:0000256" key="1">
    <source>
        <dbReference type="SAM" id="MobiDB-lite"/>
    </source>
</evidence>
<gene>
    <name evidence="2" type="ORF">FIBSPDRAFT_758537</name>
</gene>
<dbReference type="EMBL" id="KV417682">
    <property type="protein sequence ID" value="KZP10311.1"/>
    <property type="molecule type" value="Genomic_DNA"/>
</dbReference>
<feature type="region of interest" description="Disordered" evidence="1">
    <location>
        <begin position="16"/>
        <end position="36"/>
    </location>
</feature>
<dbReference type="PANTHER" id="PTHR33096:SF1">
    <property type="entry name" value="CXC1-LIKE CYSTEINE CLUSTER ASSOCIATED WITH KDZ TRANSPOSASES DOMAIN-CONTAINING PROTEIN"/>
    <property type="match status" value="1"/>
</dbReference>
<evidence type="ECO:0008006" key="3">
    <source>
        <dbReference type="Google" id="ProtNLM"/>
    </source>
</evidence>
<feature type="compositionally biased region" description="Low complexity" evidence="1">
    <location>
        <begin position="26"/>
        <end position="35"/>
    </location>
</feature>
<sequence length="852" mass="96985">MPCLIAAYLQWKYPPTPCTTPPERNTSPSDTGSSTPDEEAGIILDINVIDIYASQQTRLRVHRADTSISPSVDLARHGYIGNSPVNPSYAISIKTLELYRRLRLRKASFSAEAYAKVICDLHSVIYRRFYHTALSDPRCNDTFDIYLAVLRAVDKQVAAALGRDTPNWRVLNACPPCTYKLEGEPERTFNRMIAMDGNNSMKRVYSLGGGLIRNPRPFTDTDYLLPPDYVDQFADEVSSRRAPAVPTANNDVVDEEWEDVNDDEDVPCTTNYKAAAADEKKKMWAIFEETGFFVSACRHSLIMWFSDMLRSGELSKHPLAHIAKAMDILEDRLLIGSDIACSLKSTIASSSLGPRFKRKQCRCCVNAFHGYTHNWACQKQNHPNVVAGLGLEDLETLERVFSASNAVAGVTRHATPYRRRVFIDLFFRQWDEDKYFNISKLLRNNYRQALAIIDDEEISLKDTLMALQATQADLDAWHEDETTYFAQKPRENEGDLHAIAYVERLRELQVTSNRYQQRQDIFLNSTPDCYQFTPSSGQQAPSSQYAKELSQTRKAETARRVADERHAQALVEVVSMELKMGIARRWQPSDPEYIDTLKYMTERDYHRALDKLHRLVVQRLFELSRLNLARTGYHMRTHIAKNLQTRCKAIQTAVGAYNIAAQALNPPRPTLDWSKASHYSFLEDFQLFRDTNKGLADKPWSSPLVRAAIKQNNRIKRAHEEIANCNIDIRRVHTHALDENTDLRRTVQDLYERRAPIAGAVEDYAVRRMQVNQHLLSSIYRIHSLPGFTGDTSPGVRIGRALESAHTVETEHGEVDSDENDELPPDSESDDDEAQGQYRGLVNFISEMPGHV</sequence>
<dbReference type="AlphaFoldDB" id="A0A165Z7X3"/>
<dbReference type="InterPro" id="IPR040521">
    <property type="entry name" value="KDZ"/>
</dbReference>
<dbReference type="STRING" id="436010.A0A165Z7X3"/>